<dbReference type="Proteomes" id="UP000536604">
    <property type="component" value="Unassembled WGS sequence"/>
</dbReference>
<accession>A0A841IK87</accession>
<feature type="compositionally biased region" description="Basic and acidic residues" evidence="1">
    <location>
        <begin position="1"/>
        <end position="16"/>
    </location>
</feature>
<evidence type="ECO:0000256" key="1">
    <source>
        <dbReference type="SAM" id="MobiDB-lite"/>
    </source>
</evidence>
<feature type="region of interest" description="Disordered" evidence="1">
    <location>
        <begin position="1"/>
        <end position="33"/>
    </location>
</feature>
<proteinExistence type="predicted"/>
<name>A0A841IK87_9ACTN</name>
<sequence>MTADAERVPVPRHSDQGTRPFGSRELPRRRNTTELYDQLSEVLRTRPRHAGEAYQLMREADRLLSTLDHHLRSGARLPEPWRQARS</sequence>
<keyword evidence="3" id="KW-1185">Reference proteome</keyword>
<gene>
    <name evidence="2" type="ORF">FHS13_000302</name>
</gene>
<evidence type="ECO:0000313" key="2">
    <source>
        <dbReference type="EMBL" id="MBB6118374.1"/>
    </source>
</evidence>
<organism evidence="2 3">
    <name type="scientific">Nocardiopsis algeriensis</name>
    <dbReference type="NCBI Taxonomy" id="1478215"/>
    <lineage>
        <taxon>Bacteria</taxon>
        <taxon>Bacillati</taxon>
        <taxon>Actinomycetota</taxon>
        <taxon>Actinomycetes</taxon>
        <taxon>Streptosporangiales</taxon>
        <taxon>Nocardiopsidaceae</taxon>
        <taxon>Nocardiopsis</taxon>
    </lineage>
</organism>
<reference evidence="2 3" key="1">
    <citation type="submission" date="2020-08" db="EMBL/GenBank/DDBJ databases">
        <title>Genomic Encyclopedia of Type Strains, Phase III (KMG-III): the genomes of soil and plant-associated and newly described type strains.</title>
        <authorList>
            <person name="Whitman W."/>
        </authorList>
    </citation>
    <scope>NUCLEOTIDE SEQUENCE [LARGE SCALE GENOMIC DNA]</scope>
    <source>
        <strain evidence="2 3">CECT 8712</strain>
    </source>
</reference>
<dbReference type="RefSeq" id="WP_184286712.1">
    <property type="nucleotide sequence ID" value="NZ_JACHJO010000001.1"/>
</dbReference>
<comment type="caution">
    <text evidence="2">The sequence shown here is derived from an EMBL/GenBank/DDBJ whole genome shotgun (WGS) entry which is preliminary data.</text>
</comment>
<evidence type="ECO:0000313" key="3">
    <source>
        <dbReference type="Proteomes" id="UP000536604"/>
    </source>
</evidence>
<dbReference type="EMBL" id="JACHJO010000001">
    <property type="protein sequence ID" value="MBB6118374.1"/>
    <property type="molecule type" value="Genomic_DNA"/>
</dbReference>
<dbReference type="AlphaFoldDB" id="A0A841IK87"/>
<protein>
    <submittedName>
        <fullName evidence="2">Uncharacterized protein</fullName>
    </submittedName>
</protein>